<evidence type="ECO:0000256" key="1">
    <source>
        <dbReference type="SAM" id="MobiDB-lite"/>
    </source>
</evidence>
<dbReference type="RefSeq" id="WP_334659180.1">
    <property type="nucleotide sequence ID" value="NZ_JARULZ010000001.1"/>
</dbReference>
<comment type="caution">
    <text evidence="3">The sequence shown here is derived from an EMBL/GenBank/DDBJ whole genome shotgun (WGS) entry which is preliminary data.</text>
</comment>
<keyword evidence="2" id="KW-0812">Transmembrane</keyword>
<name>A0ABU8ANX2_9ACTN</name>
<dbReference type="EMBL" id="JARULZ010000001">
    <property type="protein sequence ID" value="MEH0635379.1"/>
    <property type="molecule type" value="Genomic_DNA"/>
</dbReference>
<evidence type="ECO:0000313" key="3">
    <source>
        <dbReference type="EMBL" id="MEH0635379.1"/>
    </source>
</evidence>
<accession>A0ABU8ANX2</accession>
<sequence length="208" mass="20597">MSAHRVPRRDPVALLLGGLLALLVAYIWWQTSQLTHDLRTANEARDALASQVQGLGEKPVAGPPGSRGEPGTSVTGPPGPSGPPGPQGPQGVSATGRPGDDGEAGTPGAAGQPGEPGRNGESVTGPAGPPGPQGEPGPAGPRGEPGPAGADGADGKDGPTCPDGYSLQAPADDPDALICRRDGAPPPDEPGNGNNPLIALDPTRRQYP</sequence>
<reference evidence="3" key="1">
    <citation type="submission" date="2023-04" db="EMBL/GenBank/DDBJ databases">
        <title>Genomic diversity of scab-causing Streptomyces spp. in the province of Quebec, Canada.</title>
        <authorList>
            <person name="Biessy A."/>
            <person name="Cadieux M."/>
            <person name="Ciotola M."/>
            <person name="Filion M."/>
        </authorList>
    </citation>
    <scope>NUCLEOTIDE SEQUENCE</scope>
    <source>
        <strain evidence="3">B21-115</strain>
    </source>
</reference>
<organism evidence="3 4">
    <name type="scientific">Streptomyces bottropensis</name>
    <dbReference type="NCBI Taxonomy" id="42235"/>
    <lineage>
        <taxon>Bacteria</taxon>
        <taxon>Bacillati</taxon>
        <taxon>Actinomycetota</taxon>
        <taxon>Actinomycetes</taxon>
        <taxon>Kitasatosporales</taxon>
        <taxon>Streptomycetaceae</taxon>
        <taxon>Streptomyces</taxon>
    </lineage>
</organism>
<feature type="transmembrane region" description="Helical" evidence="2">
    <location>
        <begin position="12"/>
        <end position="29"/>
    </location>
</feature>
<feature type="region of interest" description="Disordered" evidence="1">
    <location>
        <begin position="51"/>
        <end position="208"/>
    </location>
</feature>
<evidence type="ECO:0000256" key="2">
    <source>
        <dbReference type="SAM" id="Phobius"/>
    </source>
</evidence>
<feature type="compositionally biased region" description="Pro residues" evidence="1">
    <location>
        <begin position="127"/>
        <end position="139"/>
    </location>
</feature>
<proteinExistence type="predicted"/>
<feature type="compositionally biased region" description="Low complexity" evidence="1">
    <location>
        <begin position="141"/>
        <end position="151"/>
    </location>
</feature>
<dbReference type="Proteomes" id="UP001310290">
    <property type="component" value="Unassembled WGS sequence"/>
</dbReference>
<feature type="compositionally biased region" description="Pro residues" evidence="1">
    <location>
        <begin position="77"/>
        <end position="87"/>
    </location>
</feature>
<keyword evidence="2" id="KW-1133">Transmembrane helix</keyword>
<keyword evidence="2" id="KW-0472">Membrane</keyword>
<protein>
    <submittedName>
        <fullName evidence="3">Collagen-like protein</fullName>
    </submittedName>
</protein>
<dbReference type="PANTHER" id="PTHR24637">
    <property type="entry name" value="COLLAGEN"/>
    <property type="match status" value="1"/>
</dbReference>
<gene>
    <name evidence="3" type="ORF">QBA35_18950</name>
</gene>
<evidence type="ECO:0000313" key="4">
    <source>
        <dbReference type="Proteomes" id="UP001310290"/>
    </source>
</evidence>
<keyword evidence="4" id="KW-1185">Reference proteome</keyword>
<dbReference type="PANTHER" id="PTHR24637:SF421">
    <property type="entry name" value="CUTICLE COLLAGEN DPY-2"/>
    <property type="match status" value="1"/>
</dbReference>